<gene>
    <name evidence="9" type="ORF">C0029_08560</name>
</gene>
<proteinExistence type="inferred from homology"/>
<keyword evidence="3" id="KW-0813">Transport</keyword>
<evidence type="ECO:0000256" key="3">
    <source>
        <dbReference type="ARBA" id="ARBA00022448"/>
    </source>
</evidence>
<comment type="caution">
    <text evidence="9">The sequence shown here is derived from an EMBL/GenBank/DDBJ whole genome shotgun (WGS) entry which is preliminary data.</text>
</comment>
<dbReference type="InterPro" id="IPR002781">
    <property type="entry name" value="TM_pro_TauE-like"/>
</dbReference>
<evidence type="ECO:0000256" key="1">
    <source>
        <dbReference type="ARBA" id="ARBA00004651"/>
    </source>
</evidence>
<dbReference type="Pfam" id="PF01925">
    <property type="entry name" value="TauE"/>
    <property type="match status" value="1"/>
</dbReference>
<keyword evidence="7 8" id="KW-0472">Membrane</keyword>
<dbReference type="AlphaFoldDB" id="A0AAP8SNZ0"/>
<keyword evidence="6 8" id="KW-1133">Transmembrane helix</keyword>
<evidence type="ECO:0000256" key="4">
    <source>
        <dbReference type="ARBA" id="ARBA00022475"/>
    </source>
</evidence>
<reference evidence="9 10" key="1">
    <citation type="submission" date="2018-01" db="EMBL/GenBank/DDBJ databases">
        <title>The draft genome sequence of Halioglobus japonicus S1-36.</title>
        <authorList>
            <person name="Du Z.-J."/>
            <person name="Shi M.-J."/>
        </authorList>
    </citation>
    <scope>NUCLEOTIDE SEQUENCE [LARGE SCALE GENOMIC DNA]</scope>
    <source>
        <strain evidence="9 10">S1-36</strain>
    </source>
</reference>
<feature type="transmembrane region" description="Helical" evidence="8">
    <location>
        <begin position="180"/>
        <end position="201"/>
    </location>
</feature>
<comment type="subcellular location">
    <subcellularLocation>
        <location evidence="1 8">Cell membrane</location>
        <topology evidence="1 8">Multi-pass membrane protein</topology>
    </subcellularLocation>
</comment>
<organism evidence="9 10">
    <name type="scientific">Halioglobus japonicus</name>
    <dbReference type="NCBI Taxonomy" id="930805"/>
    <lineage>
        <taxon>Bacteria</taxon>
        <taxon>Pseudomonadati</taxon>
        <taxon>Pseudomonadota</taxon>
        <taxon>Gammaproteobacteria</taxon>
        <taxon>Cellvibrionales</taxon>
        <taxon>Halieaceae</taxon>
        <taxon>Halioglobus</taxon>
    </lineage>
</organism>
<accession>A0AAP8SNZ0</accession>
<feature type="transmembrane region" description="Helical" evidence="8">
    <location>
        <begin position="58"/>
        <end position="76"/>
    </location>
</feature>
<evidence type="ECO:0000256" key="2">
    <source>
        <dbReference type="ARBA" id="ARBA00009142"/>
    </source>
</evidence>
<dbReference type="Proteomes" id="UP000235162">
    <property type="component" value="Unassembled WGS sequence"/>
</dbReference>
<keyword evidence="10" id="KW-1185">Reference proteome</keyword>
<dbReference type="EMBL" id="PKUR01000002">
    <property type="protein sequence ID" value="PLW86986.1"/>
    <property type="molecule type" value="Genomic_DNA"/>
</dbReference>
<keyword evidence="4 8" id="KW-1003">Cell membrane</keyword>
<evidence type="ECO:0000256" key="5">
    <source>
        <dbReference type="ARBA" id="ARBA00022692"/>
    </source>
</evidence>
<sequence length="232" mass="24830">MPIAFLTSALAAVMGLGGGMLLIAAMPGLLPPQAIIPVHAFTQLASNASRAGFAWRHIAWEIVPAFTLGAVLGAWLGGEIYDQLELSWLPAVIGVLILLVTWVPMPQVPGGGQVALTVLGFYQTGLGMIAGATGPLGASLLMRRNPERDWVVVNTALYMALNHALRLAAFALLGFSFGPWWPLMLAMAAAVIVGSWVGTRLRARIPQRNFTRLFKTLVTVLALRMIAMPFFS</sequence>
<feature type="transmembrane region" description="Helical" evidence="8">
    <location>
        <begin position="117"/>
        <end position="138"/>
    </location>
</feature>
<feature type="transmembrane region" description="Helical" evidence="8">
    <location>
        <begin position="213"/>
        <end position="231"/>
    </location>
</feature>
<dbReference type="InterPro" id="IPR052017">
    <property type="entry name" value="TSUP"/>
</dbReference>
<evidence type="ECO:0000256" key="7">
    <source>
        <dbReference type="ARBA" id="ARBA00023136"/>
    </source>
</evidence>
<name>A0AAP8SNZ0_9GAMM</name>
<protein>
    <recommendedName>
        <fullName evidence="8">Probable membrane transporter protein</fullName>
    </recommendedName>
</protein>
<dbReference type="GO" id="GO:0005886">
    <property type="term" value="C:plasma membrane"/>
    <property type="evidence" value="ECO:0007669"/>
    <property type="project" value="UniProtKB-SubCell"/>
</dbReference>
<evidence type="ECO:0000256" key="8">
    <source>
        <dbReference type="RuleBase" id="RU363041"/>
    </source>
</evidence>
<feature type="transmembrane region" description="Helical" evidence="8">
    <location>
        <begin position="88"/>
        <end position="105"/>
    </location>
</feature>
<dbReference type="PANTHER" id="PTHR30269">
    <property type="entry name" value="TRANSMEMBRANE PROTEIN YFCA"/>
    <property type="match status" value="1"/>
</dbReference>
<comment type="similarity">
    <text evidence="2 8">Belongs to the 4-toluene sulfonate uptake permease (TSUP) (TC 2.A.102) family.</text>
</comment>
<evidence type="ECO:0000313" key="10">
    <source>
        <dbReference type="Proteomes" id="UP000235162"/>
    </source>
</evidence>
<keyword evidence="5 8" id="KW-0812">Transmembrane</keyword>
<evidence type="ECO:0000256" key="6">
    <source>
        <dbReference type="ARBA" id="ARBA00022989"/>
    </source>
</evidence>
<dbReference type="PANTHER" id="PTHR30269:SF37">
    <property type="entry name" value="MEMBRANE TRANSPORTER PROTEIN"/>
    <property type="match status" value="1"/>
</dbReference>
<feature type="transmembrane region" description="Helical" evidence="8">
    <location>
        <begin position="150"/>
        <end position="174"/>
    </location>
</feature>
<evidence type="ECO:0000313" key="9">
    <source>
        <dbReference type="EMBL" id="PLW86986.1"/>
    </source>
</evidence>